<dbReference type="AlphaFoldDB" id="D6GS59"/>
<evidence type="ECO:0000256" key="3">
    <source>
        <dbReference type="SAM" id="Phobius"/>
    </source>
</evidence>
<feature type="coiled-coil region" evidence="1">
    <location>
        <begin position="43"/>
        <end position="85"/>
    </location>
</feature>
<keyword evidence="3" id="KW-0812">Transmembrane</keyword>
<dbReference type="Proteomes" id="UP000007468">
    <property type="component" value="Chromosome"/>
</dbReference>
<gene>
    <name evidence="4" type="ordered locus">HMPREF0389_00415</name>
</gene>
<dbReference type="OrthoDB" id="1707667at2"/>
<accession>D6GS59</accession>
<keyword evidence="5" id="KW-1185">Reference proteome</keyword>
<feature type="compositionally biased region" description="Polar residues" evidence="2">
    <location>
        <begin position="188"/>
        <end position="203"/>
    </location>
</feature>
<keyword evidence="3" id="KW-0472">Membrane</keyword>
<reference evidence="5" key="1">
    <citation type="submission" date="2010-12" db="EMBL/GenBank/DDBJ databases">
        <title>The genome sequence of Filifactor alocis strain ATCC 35896.</title>
        <authorList>
            <consortium name="The Broad Institute Genome Sequencing Platform"/>
            <person name="Ward D."/>
            <person name="Earl A."/>
            <person name="Feldgarden M."/>
            <person name="Young S.K."/>
            <person name="Gargeya S."/>
            <person name="Zeng Q."/>
            <person name="Alvarado L."/>
            <person name="Berlin A."/>
            <person name="Bochicchio J."/>
            <person name="Chapman S.B."/>
            <person name="Chen Z."/>
            <person name="Freedman E."/>
            <person name="Gellesch M."/>
            <person name="Goldberg J."/>
            <person name="Griggs A."/>
            <person name="Gujja S."/>
            <person name="Heilman E."/>
            <person name="Heiman D."/>
            <person name="Howarth C."/>
            <person name="Mehta T."/>
            <person name="Neiman D."/>
            <person name="Pearson M."/>
            <person name="Roberts A."/>
            <person name="Saif S."/>
            <person name="Shea T."/>
            <person name="Shenoy N."/>
            <person name="Sisk P."/>
            <person name="Stolte C."/>
            <person name="Sykes S."/>
            <person name="White J."/>
            <person name="Yandava C."/>
            <person name="Izard J."/>
            <person name="Blanton J.M."/>
            <person name="Baranova O.V."/>
            <person name="Tanner A.C."/>
            <person name="Dewhirst F.E."/>
            <person name="Haas B."/>
            <person name="Nusbaum C."/>
            <person name="Birren B."/>
        </authorList>
    </citation>
    <scope>NUCLEOTIDE SEQUENCE [LARGE SCALE GENOMIC DNA]</scope>
    <source>
        <strain evidence="5">ATCC 35896 / D40 B5</strain>
    </source>
</reference>
<dbReference type="PATRIC" id="fig|546269.5.peg.238"/>
<dbReference type="RefSeq" id="WP_014261893.1">
    <property type="nucleotide sequence ID" value="NC_016630.1"/>
</dbReference>
<dbReference type="eggNOG" id="COG3166">
    <property type="taxonomic scope" value="Bacteria"/>
</dbReference>
<feature type="region of interest" description="Disordered" evidence="2">
    <location>
        <begin position="188"/>
        <end position="223"/>
    </location>
</feature>
<feature type="compositionally biased region" description="Basic and acidic residues" evidence="2">
    <location>
        <begin position="210"/>
        <end position="223"/>
    </location>
</feature>
<protein>
    <submittedName>
        <fullName evidence="4">Fimbrial assembly protein PilN</fullName>
    </submittedName>
</protein>
<name>D6GS59_FILAD</name>
<evidence type="ECO:0000256" key="2">
    <source>
        <dbReference type="SAM" id="MobiDB-lite"/>
    </source>
</evidence>
<keyword evidence="3" id="KW-1133">Transmembrane helix</keyword>
<dbReference type="PANTHER" id="PTHR40278:SF1">
    <property type="entry name" value="DNA UTILIZATION PROTEIN HOFN"/>
    <property type="match status" value="1"/>
</dbReference>
<organism evidence="4 5">
    <name type="scientific">Filifactor alocis (strain ATCC 35896 / CCUG 47790 / D40 B5)</name>
    <name type="common">Fusobacterium alocis</name>
    <dbReference type="NCBI Taxonomy" id="546269"/>
    <lineage>
        <taxon>Bacteria</taxon>
        <taxon>Bacillati</taxon>
        <taxon>Bacillota</taxon>
        <taxon>Clostridia</taxon>
        <taxon>Peptostreptococcales</taxon>
        <taxon>Filifactoraceae</taxon>
        <taxon>Filifactor</taxon>
    </lineage>
</organism>
<dbReference type="InterPro" id="IPR007813">
    <property type="entry name" value="PilN"/>
</dbReference>
<evidence type="ECO:0000256" key="1">
    <source>
        <dbReference type="SAM" id="Coils"/>
    </source>
</evidence>
<sequence>MRDFNFFAPYLKKNKKQFDVGAFLKTALAIVLAAILVLTAFLYMRLNQQKKRLDQLQTEIENAEYQAQYQEAQKAFSEVEELKLEKEFFVRLQGAMMEVHRVNEHFMQFLGKEVIKDLYLNDIAIQNRQITLNGTALSKHAIAQFERDLRKTDTFDDVKITEIHKKGDSENYYMFNMVVKSKFGEHSGNATQVNQTDTNSMTKNAGGENDEVKDKEKDTKENK</sequence>
<dbReference type="Pfam" id="PF05137">
    <property type="entry name" value="PilN"/>
    <property type="match status" value="1"/>
</dbReference>
<keyword evidence="1" id="KW-0175">Coiled coil</keyword>
<evidence type="ECO:0000313" key="5">
    <source>
        <dbReference type="Proteomes" id="UP000007468"/>
    </source>
</evidence>
<dbReference type="EMBL" id="CP002390">
    <property type="protein sequence ID" value="EFE28500.2"/>
    <property type="molecule type" value="Genomic_DNA"/>
</dbReference>
<dbReference type="KEGG" id="faa:HMPREF0389_00415"/>
<dbReference type="HOGENOM" id="CLU_101301_0_0_9"/>
<dbReference type="STRING" id="546269.HMPREF0389_00415"/>
<evidence type="ECO:0000313" key="4">
    <source>
        <dbReference type="EMBL" id="EFE28500.2"/>
    </source>
</evidence>
<proteinExistence type="predicted"/>
<dbReference type="InterPro" id="IPR052534">
    <property type="entry name" value="Extracell_DNA_Util/SecSys_Comp"/>
</dbReference>
<dbReference type="PANTHER" id="PTHR40278">
    <property type="entry name" value="DNA UTILIZATION PROTEIN HOFN"/>
    <property type="match status" value="1"/>
</dbReference>
<feature type="transmembrane region" description="Helical" evidence="3">
    <location>
        <begin position="20"/>
        <end position="43"/>
    </location>
</feature>